<sequence>MKKISVLLIAMLLVTSLFAGCSSPAQTEKEAPEKASEESFDWPNKPFEIVVPFNAGGDTDFHARTYAKYLEPILGTPVVVVNVAGANGSGGTILVRDSKPDGYSGLFFHDSMLMNKVVGVTDFAHEALDVAATGIMDNSYILAVNTKSPYKTLDDLIGYGKANPGKLTYASSVGGYTYYVGRQIEELTGADFNIVDAGGGTDRNAALLAQKIDINVNPYGVMKPYIDSGDFRVLAVFSEERSGLFSDVPTAKEQGYDLIAQRAYFLSFPKGTDERIIKKVSDAMEQVSKMPEYAEDIATAYCVEPDYMNTADTKAYLDNAMKEFEAASEMILGE</sequence>
<feature type="chain" id="PRO_5039319815" evidence="2">
    <location>
        <begin position="20"/>
        <end position="334"/>
    </location>
</feature>
<reference evidence="3 4" key="1">
    <citation type="submission" date="2016-09" db="EMBL/GenBank/DDBJ databases">
        <title>Genomic analysis reveals versatility of anaerobic energy metabolism of Geosporobacter ferrireducens IRF9 of phylum Firmicutes.</title>
        <authorList>
            <person name="Kim S.-J."/>
        </authorList>
    </citation>
    <scope>NUCLEOTIDE SEQUENCE [LARGE SCALE GENOMIC DNA]</scope>
    <source>
        <strain evidence="3 4">IRF9</strain>
    </source>
</reference>
<dbReference type="PANTHER" id="PTHR42928:SF5">
    <property type="entry name" value="BLR1237 PROTEIN"/>
    <property type="match status" value="1"/>
</dbReference>
<evidence type="ECO:0000313" key="3">
    <source>
        <dbReference type="EMBL" id="AOT69580.1"/>
    </source>
</evidence>
<protein>
    <submittedName>
        <fullName evidence="3">Tripartite tricarboxylate transporter family receptor</fullName>
    </submittedName>
</protein>
<dbReference type="Gene3D" id="3.40.190.10">
    <property type="entry name" value="Periplasmic binding protein-like II"/>
    <property type="match status" value="1"/>
</dbReference>
<dbReference type="STRING" id="1424294.Gferi_08305"/>
<evidence type="ECO:0000256" key="1">
    <source>
        <dbReference type="ARBA" id="ARBA00006987"/>
    </source>
</evidence>
<dbReference type="CDD" id="cd07012">
    <property type="entry name" value="PBP2_Bug_TTT"/>
    <property type="match status" value="1"/>
</dbReference>
<dbReference type="AlphaFoldDB" id="A0A1D8GF93"/>
<organism evidence="3 4">
    <name type="scientific">Geosporobacter ferrireducens</name>
    <dbReference type="NCBI Taxonomy" id="1424294"/>
    <lineage>
        <taxon>Bacteria</taxon>
        <taxon>Bacillati</taxon>
        <taxon>Bacillota</taxon>
        <taxon>Clostridia</taxon>
        <taxon>Peptostreptococcales</taxon>
        <taxon>Thermotaleaceae</taxon>
        <taxon>Geosporobacter</taxon>
    </lineage>
</organism>
<dbReference type="PANTHER" id="PTHR42928">
    <property type="entry name" value="TRICARBOXYLATE-BINDING PROTEIN"/>
    <property type="match status" value="1"/>
</dbReference>
<dbReference type="Gene3D" id="3.40.190.150">
    <property type="entry name" value="Bordetella uptake gene, domain 1"/>
    <property type="match status" value="1"/>
</dbReference>
<dbReference type="PIRSF" id="PIRSF017082">
    <property type="entry name" value="YflP"/>
    <property type="match status" value="1"/>
</dbReference>
<dbReference type="Proteomes" id="UP000095743">
    <property type="component" value="Chromosome"/>
</dbReference>
<dbReference type="OrthoDB" id="8881899at2"/>
<keyword evidence="3" id="KW-0675">Receptor</keyword>
<dbReference type="InterPro" id="IPR005064">
    <property type="entry name" value="BUG"/>
</dbReference>
<dbReference type="KEGG" id="gfe:Gferi_08305"/>
<evidence type="ECO:0000313" key="4">
    <source>
        <dbReference type="Proteomes" id="UP000095743"/>
    </source>
</evidence>
<dbReference type="EMBL" id="CP017269">
    <property type="protein sequence ID" value="AOT69580.1"/>
    <property type="molecule type" value="Genomic_DNA"/>
</dbReference>
<dbReference type="PROSITE" id="PS51257">
    <property type="entry name" value="PROKAR_LIPOPROTEIN"/>
    <property type="match status" value="1"/>
</dbReference>
<proteinExistence type="inferred from homology"/>
<dbReference type="Pfam" id="PF03401">
    <property type="entry name" value="TctC"/>
    <property type="match status" value="1"/>
</dbReference>
<dbReference type="SUPFAM" id="SSF53850">
    <property type="entry name" value="Periplasmic binding protein-like II"/>
    <property type="match status" value="1"/>
</dbReference>
<comment type="similarity">
    <text evidence="1">Belongs to the UPF0065 (bug) family.</text>
</comment>
<dbReference type="RefSeq" id="WP_069975415.1">
    <property type="nucleotide sequence ID" value="NZ_CP017269.1"/>
</dbReference>
<dbReference type="InterPro" id="IPR042100">
    <property type="entry name" value="Bug_dom1"/>
</dbReference>
<gene>
    <name evidence="3" type="ORF">Gferi_08305</name>
</gene>
<name>A0A1D8GF93_9FIRM</name>
<accession>A0A1D8GF93</accession>
<feature type="signal peptide" evidence="2">
    <location>
        <begin position="1"/>
        <end position="19"/>
    </location>
</feature>
<evidence type="ECO:0000256" key="2">
    <source>
        <dbReference type="SAM" id="SignalP"/>
    </source>
</evidence>
<keyword evidence="4" id="KW-1185">Reference proteome</keyword>
<keyword evidence="2" id="KW-0732">Signal</keyword>